<dbReference type="FunFam" id="1.20.5.170:FF:000004">
    <property type="entry name" value="Keratin, type II cytoskeletal 5"/>
    <property type="match status" value="1"/>
</dbReference>
<dbReference type="InterPro" id="IPR032444">
    <property type="entry name" value="Keratin_2_head"/>
</dbReference>
<dbReference type="Gene3D" id="1.20.5.500">
    <property type="entry name" value="Single helix bin"/>
    <property type="match status" value="1"/>
</dbReference>
<dbReference type="GO" id="GO:0005737">
    <property type="term" value="C:cytoplasm"/>
    <property type="evidence" value="ECO:0007669"/>
    <property type="project" value="UniProtKB-SubCell"/>
</dbReference>
<evidence type="ECO:0000256" key="11">
    <source>
        <dbReference type="ARBA" id="ARBA00042886"/>
    </source>
</evidence>
<evidence type="ECO:0000256" key="4">
    <source>
        <dbReference type="ARBA" id="ARBA00022490"/>
    </source>
</evidence>
<dbReference type="PANTHER" id="PTHR45616:SF26">
    <property type="entry name" value="KERATIN, TYPE II CYTOSKELETAL 8"/>
    <property type="match status" value="1"/>
</dbReference>
<keyword evidence="8" id="KW-0539">Nucleus</keyword>
<dbReference type="Pfam" id="PF00038">
    <property type="entry name" value="Filament"/>
    <property type="match status" value="1"/>
</dbReference>
<evidence type="ECO:0000256" key="1">
    <source>
        <dbReference type="ARBA" id="ARBA00004109"/>
    </source>
</evidence>
<dbReference type="Pfam" id="PF16208">
    <property type="entry name" value="Keratin_2_head"/>
    <property type="match status" value="1"/>
</dbReference>
<feature type="domain" description="IF rod" evidence="15">
    <location>
        <begin position="94"/>
        <end position="405"/>
    </location>
</feature>
<comment type="similarity">
    <text evidence="13 14">Belongs to the intermediate filament family.</text>
</comment>
<evidence type="ECO:0000256" key="2">
    <source>
        <dbReference type="ARBA" id="ARBA00004496"/>
    </source>
</evidence>
<name>A0A8U7P0Q9_CORMO</name>
<dbReference type="InterPro" id="IPR018039">
    <property type="entry name" value="IF_conserved"/>
</dbReference>
<dbReference type="Ensembl" id="ENSCMUT00000033206.1">
    <property type="protein sequence ID" value="ENSCMUP00000032678.1"/>
    <property type="gene ID" value="ENSCMUG00000016873.1"/>
</dbReference>
<evidence type="ECO:0000256" key="9">
    <source>
        <dbReference type="ARBA" id="ARBA00037766"/>
    </source>
</evidence>
<dbReference type="GO" id="GO:0045095">
    <property type="term" value="C:keratin filament"/>
    <property type="evidence" value="ECO:0007669"/>
    <property type="project" value="InterPro"/>
</dbReference>
<dbReference type="Gene3D" id="1.20.5.1160">
    <property type="entry name" value="Vasodilator-stimulated phosphoprotein"/>
    <property type="match status" value="1"/>
</dbReference>
<keyword evidence="5" id="KW-0416">Keratin</keyword>
<evidence type="ECO:0000256" key="10">
    <source>
        <dbReference type="ARBA" id="ARBA00039429"/>
    </source>
</evidence>
<evidence type="ECO:0000256" key="8">
    <source>
        <dbReference type="ARBA" id="ARBA00023242"/>
    </source>
</evidence>
<keyword evidence="7" id="KW-0175">Coiled coil</keyword>
<dbReference type="Gene3D" id="1.20.5.170">
    <property type="match status" value="1"/>
</dbReference>
<evidence type="ECO:0000259" key="15">
    <source>
        <dbReference type="PROSITE" id="PS51842"/>
    </source>
</evidence>
<dbReference type="PROSITE" id="PS00226">
    <property type="entry name" value="IF_ROD_1"/>
    <property type="match status" value="1"/>
</dbReference>
<keyword evidence="17" id="KW-1185">Reference proteome</keyword>
<evidence type="ECO:0000256" key="5">
    <source>
        <dbReference type="ARBA" id="ARBA00022744"/>
    </source>
</evidence>
<evidence type="ECO:0000256" key="3">
    <source>
        <dbReference type="ARBA" id="ARBA00004642"/>
    </source>
</evidence>
<dbReference type="FunFam" id="1.20.5.1160:FF:000001">
    <property type="entry name" value="Keratin type II"/>
    <property type="match status" value="1"/>
</dbReference>
<dbReference type="FunFam" id="1.20.5.500:FF:000001">
    <property type="entry name" value="Type II keratin 23"/>
    <property type="match status" value="1"/>
</dbReference>
<evidence type="ECO:0000256" key="7">
    <source>
        <dbReference type="ARBA" id="ARBA00023054"/>
    </source>
</evidence>
<gene>
    <name evidence="16" type="primary">LOC116436743</name>
</gene>
<dbReference type="GeneID" id="116436743"/>
<dbReference type="PROSITE" id="PS51842">
    <property type="entry name" value="IF_ROD_2"/>
    <property type="match status" value="1"/>
</dbReference>
<dbReference type="PRINTS" id="PR01276">
    <property type="entry name" value="TYPE2KERATIN"/>
</dbReference>
<dbReference type="Proteomes" id="UP000694553">
    <property type="component" value="Unassembled WGS sequence"/>
</dbReference>
<accession>A0A8U7P0Q9</accession>
<dbReference type="AlphaFoldDB" id="A0A8U7P0Q9"/>
<proteinExistence type="inferred from homology"/>
<keyword evidence="4" id="KW-0963">Cytoplasm</keyword>
<reference evidence="16" key="2">
    <citation type="submission" date="2025-08" db="UniProtKB">
        <authorList>
            <consortium name="Ensembl"/>
        </authorList>
    </citation>
    <scope>IDENTIFICATION</scope>
</reference>
<dbReference type="GO" id="GO:0016363">
    <property type="term" value="C:nuclear matrix"/>
    <property type="evidence" value="ECO:0007669"/>
    <property type="project" value="UniProtKB-SubCell"/>
</dbReference>
<dbReference type="SMART" id="SM01391">
    <property type="entry name" value="Filament"/>
    <property type="match status" value="1"/>
</dbReference>
<reference evidence="16" key="3">
    <citation type="submission" date="2025-09" db="UniProtKB">
        <authorList>
            <consortium name="Ensembl"/>
        </authorList>
    </citation>
    <scope>IDENTIFICATION</scope>
</reference>
<reference evidence="17" key="1">
    <citation type="submission" date="2019-10" db="EMBL/GenBank/DDBJ databases">
        <title>Corvus moneduloides (New Caledonian crow) genome, bCorMon1, primary haplotype.</title>
        <authorList>
            <person name="Rutz C."/>
            <person name="Fungtammasan C."/>
            <person name="Mountcastle J."/>
            <person name="Formenti G."/>
            <person name="Chow W."/>
            <person name="Howe K."/>
            <person name="Steele M.P."/>
            <person name="Fernandes J."/>
            <person name="Gilbert M.T.P."/>
            <person name="Fedrigo O."/>
            <person name="Jarvis E.D."/>
            <person name="Gemmell N."/>
        </authorList>
    </citation>
    <scope>NUCLEOTIDE SEQUENCE [LARGE SCALE GENOMIC DNA]</scope>
</reference>
<dbReference type="OrthoDB" id="2441647at2759"/>
<dbReference type="InterPro" id="IPR039008">
    <property type="entry name" value="IF_rod_dom"/>
</dbReference>
<keyword evidence="6 14" id="KW-0403">Intermediate filament</keyword>
<dbReference type="GO" id="GO:0005654">
    <property type="term" value="C:nucleoplasm"/>
    <property type="evidence" value="ECO:0007669"/>
    <property type="project" value="UniProtKB-SubCell"/>
</dbReference>
<evidence type="ECO:0000256" key="6">
    <source>
        <dbReference type="ARBA" id="ARBA00022754"/>
    </source>
</evidence>
<organism evidence="16 17">
    <name type="scientific">Corvus moneduloides</name>
    <name type="common">New Caledonian crow</name>
    <dbReference type="NCBI Taxonomy" id="1196302"/>
    <lineage>
        <taxon>Eukaryota</taxon>
        <taxon>Metazoa</taxon>
        <taxon>Chordata</taxon>
        <taxon>Craniata</taxon>
        <taxon>Vertebrata</taxon>
        <taxon>Euteleostomi</taxon>
        <taxon>Archelosauria</taxon>
        <taxon>Archosauria</taxon>
        <taxon>Dinosauria</taxon>
        <taxon>Saurischia</taxon>
        <taxon>Theropoda</taxon>
        <taxon>Coelurosauria</taxon>
        <taxon>Aves</taxon>
        <taxon>Neognathae</taxon>
        <taxon>Neoaves</taxon>
        <taxon>Telluraves</taxon>
        <taxon>Australaves</taxon>
        <taxon>Passeriformes</taxon>
        <taxon>Corvoidea</taxon>
        <taxon>Corvidae</taxon>
        <taxon>Corvus</taxon>
    </lineage>
</organism>
<dbReference type="InterPro" id="IPR003054">
    <property type="entry name" value="Keratin_II"/>
</dbReference>
<comment type="subcellular location">
    <subcellularLocation>
        <location evidence="2">Cytoplasm</location>
    </subcellularLocation>
    <subcellularLocation>
        <location evidence="1">Nucleus matrix</location>
    </subcellularLocation>
    <subcellularLocation>
        <location evidence="3">Nucleus</location>
        <location evidence="3">Nucleoplasm</location>
    </subcellularLocation>
</comment>
<evidence type="ECO:0000256" key="12">
    <source>
        <dbReference type="ARBA" id="ARBA00042964"/>
    </source>
</evidence>
<protein>
    <recommendedName>
        <fullName evidence="10">Keratin, type II cytoskeletal 8</fullName>
    </recommendedName>
    <alternativeName>
        <fullName evidence="12">Cytokeratin-8</fullName>
    </alternativeName>
    <alternativeName>
        <fullName evidence="11">Keratin-8</fullName>
    </alternativeName>
</protein>
<sequence length="515" mass="56497">MSVSIPRQPVRSSAAVPGRSFSSRSFTAGPALRMSTAPAFGPYGGLRGGSGGLGGPSWVPGAGGGITAVTINRSLLAPLAVAVDPELQELRREEKEQIKTLNDKFAAFIDKVRFLEQQNKLLETKWGLLRAQPPPRSTLGGLLEGYAGTLRRQLEGLGQERQRLRTELGHVRGLVEEFKAKYEEEINHRTEKENEFVLLKKDVDEAYMSKVELESRLESLTDEINFLRQLYEEELQELRVQVSDTAVVVSMDNSRQLDMAGVLADVRAQYEDIAGRSRAEAEGLYQVKYEELKTAAGKQGDDLRQTRSQIQELNRRIQRIQAEIEALKNQRSGLEAAVAEAEERGELALRDARAKLAGLEGALAQAKQDLARQLREYQELMNVKLALDIEIATYRKLLEGEESRLEAAVQNLSIHTKTLGYLGEFGGVPGTPCFWVPPHEPPFTAASSSPQVDLEGGLGGVLGGRLGGLWSARGTRCPPPPPEGTAPPKSRAIVIKKIETRDGKLVSESSDVLES</sequence>
<evidence type="ECO:0000256" key="14">
    <source>
        <dbReference type="RuleBase" id="RU000685"/>
    </source>
</evidence>
<dbReference type="OMA" id="CSELWAL"/>
<evidence type="ECO:0000313" key="17">
    <source>
        <dbReference type="Proteomes" id="UP000694553"/>
    </source>
</evidence>
<dbReference type="SUPFAM" id="SSF64593">
    <property type="entry name" value="Intermediate filament protein, coiled coil region"/>
    <property type="match status" value="3"/>
</dbReference>
<dbReference type="RefSeq" id="XP_031949996.1">
    <property type="nucleotide sequence ID" value="XM_032094105.1"/>
</dbReference>
<dbReference type="PANTHER" id="PTHR45616">
    <property type="entry name" value="GATA-TYPE DOMAIN-CONTAINING PROTEIN"/>
    <property type="match status" value="1"/>
</dbReference>
<comment type="function">
    <text evidence="9">Together with KRT19, helps to link the contractile apparatus to dystrophin at the costameres of striated muscle.</text>
</comment>
<evidence type="ECO:0000256" key="13">
    <source>
        <dbReference type="ARBA" id="ARBA00061646"/>
    </source>
</evidence>
<evidence type="ECO:0000313" key="16">
    <source>
        <dbReference type="Ensembl" id="ENSCMUP00000032678.1"/>
    </source>
</evidence>